<reference evidence="2" key="1">
    <citation type="submission" date="2020-06" db="EMBL/GenBank/DDBJ databases">
        <title>Draft genomic sequence of Geomonas sp. Red330.</title>
        <authorList>
            <person name="Itoh H."/>
            <person name="Zhenxing X."/>
            <person name="Ushijima N."/>
            <person name="Masuda Y."/>
            <person name="Shiratori Y."/>
            <person name="Senoo K."/>
        </authorList>
    </citation>
    <scope>NUCLEOTIDE SEQUENCE [LARGE SCALE GENOMIC DNA]</scope>
    <source>
        <strain evidence="2">Red330</strain>
    </source>
</reference>
<proteinExistence type="predicted"/>
<name>A0A6V8MIY7_9BACT</name>
<organism evidence="1 2">
    <name type="scientific">Geomonas silvestris</name>
    <dbReference type="NCBI Taxonomy" id="2740184"/>
    <lineage>
        <taxon>Bacteria</taxon>
        <taxon>Pseudomonadati</taxon>
        <taxon>Thermodesulfobacteriota</taxon>
        <taxon>Desulfuromonadia</taxon>
        <taxon>Geobacterales</taxon>
        <taxon>Geobacteraceae</taxon>
        <taxon>Geomonas</taxon>
    </lineage>
</organism>
<accession>A0A6V8MIY7</accession>
<evidence type="ECO:0000313" key="1">
    <source>
        <dbReference type="EMBL" id="GFO59904.1"/>
    </source>
</evidence>
<gene>
    <name evidence="1" type="ORF">GMST_22290</name>
</gene>
<dbReference type="Proteomes" id="UP000556026">
    <property type="component" value="Unassembled WGS sequence"/>
</dbReference>
<keyword evidence="2" id="KW-1185">Reference proteome</keyword>
<evidence type="ECO:0000313" key="2">
    <source>
        <dbReference type="Proteomes" id="UP000556026"/>
    </source>
</evidence>
<dbReference type="AlphaFoldDB" id="A0A6V8MIY7"/>
<protein>
    <submittedName>
        <fullName evidence="1">Uncharacterized protein</fullName>
    </submittedName>
</protein>
<sequence length="106" mass="11980">MGLVARAIEAAGIPTTSLSIVREVTEKTPPPRALYMRFPFGHALGEVGARNQQFDILLRAFELLFEAEEPGTIRDSGLRWKRESYPDPDFERFRRLGPVARKAHAD</sequence>
<comment type="caution">
    <text evidence="1">The sequence shown here is derived from an EMBL/GenBank/DDBJ whole genome shotgun (WGS) entry which is preliminary data.</text>
</comment>
<dbReference type="EMBL" id="BLXX01000006">
    <property type="protein sequence ID" value="GFO59904.1"/>
    <property type="molecule type" value="Genomic_DNA"/>
</dbReference>